<dbReference type="Proteomes" id="UP001199469">
    <property type="component" value="Unassembled WGS sequence"/>
</dbReference>
<organism evidence="2 3">
    <name type="scientific">Actinomycetospora endophytica</name>
    <dbReference type="NCBI Taxonomy" id="2291215"/>
    <lineage>
        <taxon>Bacteria</taxon>
        <taxon>Bacillati</taxon>
        <taxon>Actinomycetota</taxon>
        <taxon>Actinomycetes</taxon>
        <taxon>Pseudonocardiales</taxon>
        <taxon>Pseudonocardiaceae</taxon>
        <taxon>Actinomycetospora</taxon>
    </lineage>
</organism>
<keyword evidence="3" id="KW-1185">Reference proteome</keyword>
<protein>
    <recommendedName>
        <fullName evidence="1">Linalool dehydratase/isomerase domain-containing protein</fullName>
    </recommendedName>
</protein>
<evidence type="ECO:0000313" key="2">
    <source>
        <dbReference type="EMBL" id="MCD2194792.1"/>
    </source>
</evidence>
<sequence>MSTRPGPQAVPQPELSDRALGWLRFAWDKATTPDDWSDQGEPHPWWDRYGSPPMCVFPRFDLSEMAYTLPMLMESTPAWREAYTRIADELIWRFVSFWGGIDWNTLIGPDPNVDRYSPEWLCCAPEPLRGAYPLPGWTGNGVEPWGLQPDPVGADGNLFYRAWLNLTLGIRRYVAGEATEHDTFQVTGYRNRQFPWTHDRVARHLSNQLATRPQGPHCENTKIWPTCVTAAGLGLQLYDSLRGTDLHAPFPAWAEYARTHYMGLKPDGDLDWFAFYYDPVEDKVATLHEPYNALIFLHVLLPQEPAWATQLYELCTRAIGFSDRRHPVVHLAKDPRMIVTALVLARELGDTTTEARLRDEVEEHFQPRFFGEHDDRFGYWFGLDEPWPRGQLNAILAMADAAPPGAWSRVFDQPQTDVHAEPTLRDVDFPRVAIRQARNDMTARTLDVVTAVSRPEPQATTAVTVDRLPAPSLATVELDDRPHTAWRVTGSDAIEVDLPVDHCRLRVWF</sequence>
<gene>
    <name evidence="2" type="ORF">LQ327_15580</name>
</gene>
<feature type="domain" description="Linalool dehydratase/isomerase" evidence="1">
    <location>
        <begin position="149"/>
        <end position="368"/>
    </location>
</feature>
<accession>A0ABS8P935</accession>
<dbReference type="Pfam" id="PF18566">
    <property type="entry name" value="Ldi"/>
    <property type="match status" value="1"/>
</dbReference>
<dbReference type="EMBL" id="JAJNDB010000003">
    <property type="protein sequence ID" value="MCD2194792.1"/>
    <property type="molecule type" value="Genomic_DNA"/>
</dbReference>
<proteinExistence type="predicted"/>
<name>A0ABS8P935_9PSEU</name>
<dbReference type="RefSeq" id="WP_230735229.1">
    <property type="nucleotide sequence ID" value="NZ_JAJNDB010000003.1"/>
</dbReference>
<comment type="caution">
    <text evidence="2">The sequence shown here is derived from an EMBL/GenBank/DDBJ whole genome shotgun (WGS) entry which is preliminary data.</text>
</comment>
<evidence type="ECO:0000313" key="3">
    <source>
        <dbReference type="Proteomes" id="UP001199469"/>
    </source>
</evidence>
<dbReference type="InterPro" id="IPR041411">
    <property type="entry name" value="Ldi"/>
</dbReference>
<reference evidence="2 3" key="1">
    <citation type="submission" date="2021-11" db="EMBL/GenBank/DDBJ databases">
        <title>Draft genome sequence of Actinomycetospora sp. SF1 isolated from the rhizosphere soil.</title>
        <authorList>
            <person name="Duangmal K."/>
            <person name="Chantavorakit T."/>
        </authorList>
    </citation>
    <scope>NUCLEOTIDE SEQUENCE [LARGE SCALE GENOMIC DNA]</scope>
    <source>
        <strain evidence="2 3">TBRC 5722</strain>
    </source>
</reference>
<evidence type="ECO:0000259" key="1">
    <source>
        <dbReference type="Pfam" id="PF18566"/>
    </source>
</evidence>